<sequence length="126" mass="13560">MSTNQFAARTGQSSRAGLKRFLIALAGLGLFANALFMLADPLGWYGAVEGVPDTGPFNPHFVRDIGVSFLTAALTMAATARWLRLAWPLLCTVTIYLGLHALLHLWDVAAGRLPPDRQPCAPSRVA</sequence>
<evidence type="ECO:0000256" key="1">
    <source>
        <dbReference type="SAM" id="Phobius"/>
    </source>
</evidence>
<accession>A0A6N6VHC3</accession>
<feature type="transmembrane region" description="Helical" evidence="1">
    <location>
        <begin position="21"/>
        <end position="39"/>
    </location>
</feature>
<keyword evidence="3" id="KW-1185">Reference proteome</keyword>
<protein>
    <submittedName>
        <fullName evidence="2">Uncharacterized protein</fullName>
    </submittedName>
</protein>
<keyword evidence="1" id="KW-0812">Transmembrane</keyword>
<keyword evidence="1" id="KW-1133">Transmembrane helix</keyword>
<feature type="transmembrane region" description="Helical" evidence="1">
    <location>
        <begin position="85"/>
        <end position="106"/>
    </location>
</feature>
<gene>
    <name evidence="2" type="ORF">F2P47_15710</name>
</gene>
<dbReference type="EMBL" id="WESC01000017">
    <property type="protein sequence ID" value="KAB7738707.1"/>
    <property type="molecule type" value="Genomic_DNA"/>
</dbReference>
<dbReference type="AlphaFoldDB" id="A0A6N6VHC3"/>
<organism evidence="2 3">
    <name type="scientific">Parvibaculum sedimenti</name>
    <dbReference type="NCBI Taxonomy" id="2608632"/>
    <lineage>
        <taxon>Bacteria</taxon>
        <taxon>Pseudomonadati</taxon>
        <taxon>Pseudomonadota</taxon>
        <taxon>Alphaproteobacteria</taxon>
        <taxon>Hyphomicrobiales</taxon>
        <taxon>Parvibaculaceae</taxon>
        <taxon>Parvibaculum</taxon>
    </lineage>
</organism>
<evidence type="ECO:0000313" key="2">
    <source>
        <dbReference type="EMBL" id="KAB7738707.1"/>
    </source>
</evidence>
<keyword evidence="1" id="KW-0472">Membrane</keyword>
<reference evidence="2 3" key="1">
    <citation type="submission" date="2019-09" db="EMBL/GenBank/DDBJ databases">
        <title>Parvibaculum sedimenti sp. nov., isolated from sediment.</title>
        <authorList>
            <person name="Wang Y."/>
        </authorList>
    </citation>
    <scope>NUCLEOTIDE SEQUENCE [LARGE SCALE GENOMIC DNA]</scope>
    <source>
        <strain evidence="2 3">HXT-9</strain>
    </source>
</reference>
<name>A0A6N6VHC3_9HYPH</name>
<comment type="caution">
    <text evidence="2">The sequence shown here is derived from an EMBL/GenBank/DDBJ whole genome shotgun (WGS) entry which is preliminary data.</text>
</comment>
<evidence type="ECO:0000313" key="3">
    <source>
        <dbReference type="Proteomes" id="UP000468901"/>
    </source>
</evidence>
<dbReference type="Proteomes" id="UP000468901">
    <property type="component" value="Unassembled WGS sequence"/>
</dbReference>
<dbReference type="RefSeq" id="WP_152217332.1">
    <property type="nucleotide sequence ID" value="NZ_JBAQYD010000296.1"/>
</dbReference>
<proteinExistence type="predicted"/>